<comment type="caution">
    <text evidence="12">The sequence shown here is derived from an EMBL/GenBank/DDBJ whole genome shotgun (WGS) entry which is preliminary data.</text>
</comment>
<dbReference type="InterPro" id="IPR018484">
    <property type="entry name" value="FGGY_N"/>
</dbReference>
<dbReference type="PROSITE" id="PS00933">
    <property type="entry name" value="FGGY_KINASES_1"/>
    <property type="match status" value="1"/>
</dbReference>
<dbReference type="Proteomes" id="UP000292085">
    <property type="component" value="Unassembled WGS sequence"/>
</dbReference>
<dbReference type="GO" id="GO:0005524">
    <property type="term" value="F:ATP binding"/>
    <property type="evidence" value="ECO:0007669"/>
    <property type="project" value="UniProtKB-UniRule"/>
</dbReference>
<keyword evidence="7 8" id="KW-0119">Carbohydrate metabolism</keyword>
<dbReference type="Pfam" id="PF00370">
    <property type="entry name" value="FGGY_N"/>
    <property type="match status" value="1"/>
</dbReference>
<dbReference type="AlphaFoldDB" id="A0A4Q6XZ10"/>
<evidence type="ECO:0000256" key="9">
    <source>
        <dbReference type="RuleBase" id="RU364073"/>
    </source>
</evidence>
<dbReference type="Gene3D" id="3.30.420.40">
    <property type="match status" value="2"/>
</dbReference>
<keyword evidence="5 8" id="KW-0418">Kinase</keyword>
<evidence type="ECO:0000313" key="13">
    <source>
        <dbReference type="Proteomes" id="UP000292085"/>
    </source>
</evidence>
<evidence type="ECO:0000259" key="11">
    <source>
        <dbReference type="Pfam" id="PF02782"/>
    </source>
</evidence>
<dbReference type="InterPro" id="IPR006000">
    <property type="entry name" value="Xylulokinase"/>
</dbReference>
<keyword evidence="3 8" id="KW-0808">Transferase</keyword>
<dbReference type="SUPFAM" id="SSF53067">
    <property type="entry name" value="Actin-like ATPase domain"/>
    <property type="match status" value="2"/>
</dbReference>
<dbReference type="GO" id="GO:0005998">
    <property type="term" value="P:xylulose catabolic process"/>
    <property type="evidence" value="ECO:0007669"/>
    <property type="project" value="UniProtKB-UniRule"/>
</dbReference>
<dbReference type="PANTHER" id="PTHR43095:SF6">
    <property type="entry name" value="XYLULOSE KINASE"/>
    <property type="match status" value="1"/>
</dbReference>
<keyword evidence="13" id="KW-1185">Reference proteome</keyword>
<evidence type="ECO:0000256" key="1">
    <source>
        <dbReference type="ARBA" id="ARBA00009156"/>
    </source>
</evidence>
<evidence type="ECO:0000256" key="7">
    <source>
        <dbReference type="ARBA" id="ARBA00023277"/>
    </source>
</evidence>
<dbReference type="GO" id="GO:0042732">
    <property type="term" value="P:D-xylose metabolic process"/>
    <property type="evidence" value="ECO:0007669"/>
    <property type="project" value="UniProtKB-KW"/>
</dbReference>
<proteinExistence type="inferred from homology"/>
<accession>A0A4Q6XZ10</accession>
<comment type="catalytic activity">
    <reaction evidence="8 9">
        <text>D-xylulose + ATP = D-xylulose 5-phosphate + ADP + H(+)</text>
        <dbReference type="Rhea" id="RHEA:10964"/>
        <dbReference type="ChEBI" id="CHEBI:15378"/>
        <dbReference type="ChEBI" id="CHEBI:17140"/>
        <dbReference type="ChEBI" id="CHEBI:30616"/>
        <dbReference type="ChEBI" id="CHEBI:57737"/>
        <dbReference type="ChEBI" id="CHEBI:456216"/>
        <dbReference type="EC" id="2.7.1.17"/>
    </reaction>
</comment>
<dbReference type="EC" id="2.7.1.17" evidence="8 9"/>
<dbReference type="Pfam" id="PF02782">
    <property type="entry name" value="FGGY_C"/>
    <property type="match status" value="1"/>
</dbReference>
<dbReference type="NCBIfam" id="TIGR01312">
    <property type="entry name" value="XylB"/>
    <property type="match status" value="1"/>
</dbReference>
<dbReference type="OrthoDB" id="9805576at2"/>
<evidence type="ECO:0000313" key="12">
    <source>
        <dbReference type="EMBL" id="RZF63092.1"/>
    </source>
</evidence>
<dbReference type="InterPro" id="IPR043129">
    <property type="entry name" value="ATPase_NBD"/>
</dbReference>
<protein>
    <recommendedName>
        <fullName evidence="8 9">Xylulose kinase</fullName>
        <shortName evidence="8 9">Xylulokinase</shortName>
        <ecNumber evidence="8 9">2.7.1.17</ecNumber>
    </recommendedName>
</protein>
<name>A0A4Q6XZ10_9SPHN</name>
<comment type="similarity">
    <text evidence="1 8 9">Belongs to the FGGY kinase family.</text>
</comment>
<feature type="domain" description="Carbohydrate kinase FGGY C-terminal" evidence="11">
    <location>
        <begin position="249"/>
        <end position="434"/>
    </location>
</feature>
<feature type="site" description="Important for activity" evidence="8">
    <location>
        <position position="6"/>
    </location>
</feature>
<dbReference type="HAMAP" id="MF_02220">
    <property type="entry name" value="XylB"/>
    <property type="match status" value="1"/>
</dbReference>
<comment type="function">
    <text evidence="8">Catalyzes the phosphorylation of D-xylulose to D-xylulose 5-phosphate.</text>
</comment>
<dbReference type="InterPro" id="IPR000577">
    <property type="entry name" value="Carb_kinase_FGGY"/>
</dbReference>
<evidence type="ECO:0000256" key="3">
    <source>
        <dbReference type="ARBA" id="ARBA00022679"/>
    </source>
</evidence>
<evidence type="ECO:0000259" key="10">
    <source>
        <dbReference type="Pfam" id="PF00370"/>
    </source>
</evidence>
<dbReference type="EMBL" id="SGIS01000032">
    <property type="protein sequence ID" value="RZF63092.1"/>
    <property type="molecule type" value="Genomic_DNA"/>
</dbReference>
<dbReference type="InterPro" id="IPR018485">
    <property type="entry name" value="FGGY_C"/>
</dbReference>
<keyword evidence="4 8" id="KW-0547">Nucleotide-binding</keyword>
<dbReference type="InterPro" id="IPR018483">
    <property type="entry name" value="Carb_kinase_FGGY_CS"/>
</dbReference>
<evidence type="ECO:0000256" key="6">
    <source>
        <dbReference type="ARBA" id="ARBA00022840"/>
    </source>
</evidence>
<dbReference type="CDD" id="cd07808">
    <property type="entry name" value="ASKHA_NBD_FGGY_EcXK-like"/>
    <property type="match status" value="1"/>
</dbReference>
<evidence type="ECO:0000256" key="8">
    <source>
        <dbReference type="HAMAP-Rule" id="MF_02220"/>
    </source>
</evidence>
<dbReference type="PIRSF" id="PIRSF000538">
    <property type="entry name" value="GlpK"/>
    <property type="match status" value="1"/>
</dbReference>
<organism evidence="12 13">
    <name type="scientific">Sphingomonas populi</name>
    <dbReference type="NCBI Taxonomy" id="2484750"/>
    <lineage>
        <taxon>Bacteria</taxon>
        <taxon>Pseudomonadati</taxon>
        <taxon>Pseudomonadota</taxon>
        <taxon>Alphaproteobacteria</taxon>
        <taxon>Sphingomonadales</taxon>
        <taxon>Sphingomonadaceae</taxon>
        <taxon>Sphingomonas</taxon>
    </lineage>
</organism>
<keyword evidence="2 8" id="KW-0859">Xylose metabolism</keyword>
<dbReference type="InterPro" id="IPR050406">
    <property type="entry name" value="FGGY_Carb_Kinase"/>
</dbReference>
<dbReference type="GO" id="GO:0004856">
    <property type="term" value="F:D-xylulokinase activity"/>
    <property type="evidence" value="ECO:0007669"/>
    <property type="project" value="UniProtKB-UniRule"/>
</dbReference>
<reference evidence="12 13" key="1">
    <citation type="submission" date="2019-02" db="EMBL/GenBank/DDBJ databases">
        <authorList>
            <person name="Li Y."/>
        </authorList>
    </citation>
    <scope>NUCLEOTIDE SEQUENCE [LARGE SCALE GENOMIC DNA]</scope>
    <source>
        <strain evidence="12 13">3-7</strain>
    </source>
</reference>
<evidence type="ECO:0000256" key="4">
    <source>
        <dbReference type="ARBA" id="ARBA00022741"/>
    </source>
</evidence>
<gene>
    <name evidence="8 9 12" type="primary">xylB</name>
    <name evidence="12" type="ORF">EWE75_17990</name>
</gene>
<keyword evidence="6 8" id="KW-0067">ATP-binding</keyword>
<evidence type="ECO:0000256" key="5">
    <source>
        <dbReference type="ARBA" id="ARBA00022777"/>
    </source>
</evidence>
<feature type="binding site" evidence="8">
    <location>
        <begin position="76"/>
        <end position="77"/>
    </location>
    <ligand>
        <name>substrate</name>
    </ligand>
</feature>
<dbReference type="RefSeq" id="WP_130159486.1">
    <property type="nucleotide sequence ID" value="NZ_SGIS01000032.1"/>
</dbReference>
<feature type="active site" description="Proton acceptor" evidence="8">
    <location>
        <position position="232"/>
    </location>
</feature>
<feature type="domain" description="Carbohydrate kinase FGGY N-terminal" evidence="10">
    <location>
        <begin position="1"/>
        <end position="239"/>
    </location>
</feature>
<sequence>MFLGIDIGTSGVKAVVIDTHGTVVGQGTAALTVQRPHPLWSEQDPDSWWAATTAAVQAIDADVRRAVRGIGLAGQMHGATLLGADDTPLRPAILWNDGRSHAECAELEAATPLFRTVGGNIVMPGFTAPKLAWVRKHEPEVFAATKLVLLPKDYVRLLMTGNKASDMSDSAGTLWLDVAGRKWSDELLAACGLDVSQMPALVEGPQATGRLSADVAELWGMPQVPVAGGGGDNAAGAAGVGVVKDGDALLSLGTSGVIFVANDAFRPNPGRAVHAFCHCLPDMWHQMSVHLSAASCIDWVARLTGAAGAADLFARAEKAGPASGPELFLPYLSGERTPHNDAEVRGAFLRLDNDTGPERLAQAVLEGVAFALADGLDALRGAGTEVAQLSVIGGGARSRYWGATLAAALNTPLVYLQGGEVGPALGAARLAQLAVDGGSPAEVCVAPPVAHVIEPDAALVDRLAPKLAAFRDAYPHITPQNITSQNTTPRSA</sequence>
<dbReference type="PANTHER" id="PTHR43095">
    <property type="entry name" value="SUGAR KINASE"/>
    <property type="match status" value="1"/>
</dbReference>
<evidence type="ECO:0000256" key="2">
    <source>
        <dbReference type="ARBA" id="ARBA00022629"/>
    </source>
</evidence>